<evidence type="ECO:0000313" key="2">
    <source>
        <dbReference type="Proteomes" id="UP001164539"/>
    </source>
</evidence>
<sequence>MEIFIKESTMVFPAQETPKHCLQTCDLDLLVPAAHIPAVHFYRRPNDSSNFFEAGSLKEALSKVLVPFYPMAGRLGKDENGRLEIHCNGEGVLFIEAETNCVIDDFGDFTSNFNLVELVPTFDYTKDVSSYPLLGIQVTHFKCGGACFGIRFHHTLGDATSKYRFINSWAKMTRGLPITIPPVIDRTVLRVGVPTSPAFHHIEYDLPPSINTPTQNIELQSNPGSFCTIILNLSLHQINYLKEQSKHGSTGKYSRLEILAAHIWRCMCKARGLSSDQASKLHIPLNGRSRLNPPIPPEYIGNVVFTAAAMALSGDILSEPLNSTVERVHRTLKRMDDAYLKSALAYLNQQPDPTGLRRGAHTFKSPNLNVVKLNDMPIHDANFGWGKPVFARPVNASFEGIAYILGSPTSDGSLSVVVNIETHHAKLFEKLFYDVFLKHQNARSKY</sequence>
<dbReference type="EMBL" id="CM051403">
    <property type="protein sequence ID" value="KAJ4709568.1"/>
    <property type="molecule type" value="Genomic_DNA"/>
</dbReference>
<evidence type="ECO:0000313" key="1">
    <source>
        <dbReference type="EMBL" id="KAJ4709568.1"/>
    </source>
</evidence>
<organism evidence="1 2">
    <name type="scientific">Melia azedarach</name>
    <name type="common">Chinaberry tree</name>
    <dbReference type="NCBI Taxonomy" id="155640"/>
    <lineage>
        <taxon>Eukaryota</taxon>
        <taxon>Viridiplantae</taxon>
        <taxon>Streptophyta</taxon>
        <taxon>Embryophyta</taxon>
        <taxon>Tracheophyta</taxon>
        <taxon>Spermatophyta</taxon>
        <taxon>Magnoliopsida</taxon>
        <taxon>eudicotyledons</taxon>
        <taxon>Gunneridae</taxon>
        <taxon>Pentapetalae</taxon>
        <taxon>rosids</taxon>
        <taxon>malvids</taxon>
        <taxon>Sapindales</taxon>
        <taxon>Meliaceae</taxon>
        <taxon>Melia</taxon>
    </lineage>
</organism>
<comment type="caution">
    <text evidence="1">The sequence shown here is derived from an EMBL/GenBank/DDBJ whole genome shotgun (WGS) entry which is preliminary data.</text>
</comment>
<protein>
    <submittedName>
        <fullName evidence="1">Hydroxycinnamoyl-CoA shikimate/quinate hydroxycinnamoyl transferase</fullName>
    </submittedName>
</protein>
<keyword evidence="2" id="KW-1185">Reference proteome</keyword>
<dbReference type="Proteomes" id="UP001164539">
    <property type="component" value="Chromosome 10"/>
</dbReference>
<accession>A0ACC1XFH3</accession>
<reference evidence="1 2" key="1">
    <citation type="journal article" date="2023" name="Science">
        <title>Complex scaffold remodeling in plant triterpene biosynthesis.</title>
        <authorList>
            <person name="De La Pena R."/>
            <person name="Hodgson H."/>
            <person name="Liu J.C."/>
            <person name="Stephenson M.J."/>
            <person name="Martin A.C."/>
            <person name="Owen C."/>
            <person name="Harkess A."/>
            <person name="Leebens-Mack J."/>
            <person name="Jimenez L.E."/>
            <person name="Osbourn A."/>
            <person name="Sattely E.S."/>
        </authorList>
    </citation>
    <scope>NUCLEOTIDE SEQUENCE [LARGE SCALE GENOMIC DNA]</scope>
    <source>
        <strain evidence="2">cv. JPN11</strain>
        <tissue evidence="1">Leaf</tissue>
    </source>
</reference>
<gene>
    <name evidence="1" type="ORF">OWV82_019340</name>
</gene>
<proteinExistence type="predicted"/>
<name>A0ACC1XFH3_MELAZ</name>
<keyword evidence="1" id="KW-0808">Transferase</keyword>